<sequence length="120" mass="13817">MEQPQPEVPKFSNRREYKAAATNNRDLSANVVPEKCAKKQPACNQIRPPTNREIHRAQRSNQSKDPNIKSCQWSIYAPTPINRTSKEIQQEEETPAAHKPRAAETIKNEQLKILPIYQTR</sequence>
<dbReference type="Proteomes" id="UP001279734">
    <property type="component" value="Unassembled WGS sequence"/>
</dbReference>
<dbReference type="EMBL" id="BSYO01000003">
    <property type="protein sequence ID" value="GMH02073.1"/>
    <property type="molecule type" value="Genomic_DNA"/>
</dbReference>
<name>A0AAD3S0H6_NEPGR</name>
<proteinExistence type="predicted"/>
<feature type="region of interest" description="Disordered" evidence="1">
    <location>
        <begin position="1"/>
        <end position="26"/>
    </location>
</feature>
<evidence type="ECO:0000256" key="1">
    <source>
        <dbReference type="SAM" id="MobiDB-lite"/>
    </source>
</evidence>
<feature type="compositionally biased region" description="Polar residues" evidence="1">
    <location>
        <begin position="59"/>
        <end position="71"/>
    </location>
</feature>
<comment type="caution">
    <text evidence="2">The sequence shown here is derived from an EMBL/GenBank/DDBJ whole genome shotgun (WGS) entry which is preliminary data.</text>
</comment>
<keyword evidence="3" id="KW-1185">Reference proteome</keyword>
<gene>
    <name evidence="2" type="ORF">Nepgr_003912</name>
</gene>
<evidence type="ECO:0000313" key="2">
    <source>
        <dbReference type="EMBL" id="GMH02073.1"/>
    </source>
</evidence>
<evidence type="ECO:0000313" key="3">
    <source>
        <dbReference type="Proteomes" id="UP001279734"/>
    </source>
</evidence>
<reference evidence="2" key="1">
    <citation type="submission" date="2023-05" db="EMBL/GenBank/DDBJ databases">
        <title>Nepenthes gracilis genome sequencing.</title>
        <authorList>
            <person name="Fukushima K."/>
        </authorList>
    </citation>
    <scope>NUCLEOTIDE SEQUENCE</scope>
    <source>
        <strain evidence="2">SING2019-196</strain>
    </source>
</reference>
<feature type="region of interest" description="Disordered" evidence="1">
    <location>
        <begin position="87"/>
        <end position="106"/>
    </location>
</feature>
<organism evidence="2 3">
    <name type="scientific">Nepenthes gracilis</name>
    <name type="common">Slender pitcher plant</name>
    <dbReference type="NCBI Taxonomy" id="150966"/>
    <lineage>
        <taxon>Eukaryota</taxon>
        <taxon>Viridiplantae</taxon>
        <taxon>Streptophyta</taxon>
        <taxon>Embryophyta</taxon>
        <taxon>Tracheophyta</taxon>
        <taxon>Spermatophyta</taxon>
        <taxon>Magnoliopsida</taxon>
        <taxon>eudicotyledons</taxon>
        <taxon>Gunneridae</taxon>
        <taxon>Pentapetalae</taxon>
        <taxon>Caryophyllales</taxon>
        <taxon>Nepenthaceae</taxon>
        <taxon>Nepenthes</taxon>
    </lineage>
</organism>
<protein>
    <submittedName>
        <fullName evidence="2">Uncharacterized protein</fullName>
    </submittedName>
</protein>
<accession>A0AAD3S0H6</accession>
<feature type="region of interest" description="Disordered" evidence="1">
    <location>
        <begin position="39"/>
        <end position="71"/>
    </location>
</feature>
<dbReference type="AlphaFoldDB" id="A0AAD3S0H6"/>